<dbReference type="AlphaFoldDB" id="A0A238D188"/>
<gene>
    <name evidence="7" type="ORF">THIARS_50271</name>
</gene>
<evidence type="ECO:0000256" key="5">
    <source>
        <dbReference type="ARBA" id="ARBA00031449"/>
    </source>
</evidence>
<proteinExistence type="inferred from homology"/>
<dbReference type="SUPFAM" id="SSF55620">
    <property type="entry name" value="Tetrahydrobiopterin biosynthesis enzymes-like"/>
    <property type="match status" value="1"/>
</dbReference>
<dbReference type="RefSeq" id="WP_094159422.1">
    <property type="nucleotide sequence ID" value="NZ_LT592170.1"/>
</dbReference>
<dbReference type="Pfam" id="PF01242">
    <property type="entry name" value="PTPS"/>
    <property type="match status" value="1"/>
</dbReference>
<accession>A0A238D188</accession>
<dbReference type="Proteomes" id="UP000214566">
    <property type="component" value="Unassembled WGS sequence"/>
</dbReference>
<dbReference type="InterPro" id="IPR038418">
    <property type="entry name" value="6-PTP_synth/QueD_sf"/>
</dbReference>
<comment type="similarity">
    <text evidence="2">Belongs to the PTPS family. QueD subfamily.</text>
</comment>
<evidence type="ECO:0000313" key="8">
    <source>
        <dbReference type="Proteomes" id="UP000214566"/>
    </source>
</evidence>
<dbReference type="OrthoDB" id="9804698at2"/>
<name>A0A238D188_THIDL</name>
<sequence>MGWTVDFGDVKQIFEPIFKSIDHHPLFEVEGIRDGDTASIAAWVFENAARKPPELTQVDLYETPGCGSILAIDKDGPILPI</sequence>
<evidence type="ECO:0000313" key="7">
    <source>
        <dbReference type="EMBL" id="SBP87023.1"/>
    </source>
</evidence>
<evidence type="ECO:0000256" key="6">
    <source>
        <dbReference type="ARBA" id="ARBA00048807"/>
    </source>
</evidence>
<comment type="pathway">
    <text evidence="1">Purine metabolism; 7-cyano-7-deazaguanine biosynthesis.</text>
</comment>
<dbReference type="UniPathway" id="UPA00391"/>
<evidence type="ECO:0000256" key="1">
    <source>
        <dbReference type="ARBA" id="ARBA00005061"/>
    </source>
</evidence>
<evidence type="ECO:0000256" key="4">
    <source>
        <dbReference type="ARBA" id="ARBA00018141"/>
    </source>
</evidence>
<comment type="catalytic activity">
    <reaction evidence="6">
        <text>7,8-dihydroneopterin 3'-triphosphate + H2O = 6-carboxy-5,6,7,8-tetrahydropterin + triphosphate + acetaldehyde + 2 H(+)</text>
        <dbReference type="Rhea" id="RHEA:27966"/>
        <dbReference type="ChEBI" id="CHEBI:15343"/>
        <dbReference type="ChEBI" id="CHEBI:15377"/>
        <dbReference type="ChEBI" id="CHEBI:15378"/>
        <dbReference type="ChEBI" id="CHEBI:18036"/>
        <dbReference type="ChEBI" id="CHEBI:58462"/>
        <dbReference type="ChEBI" id="CHEBI:61032"/>
        <dbReference type="EC" id="4.1.2.50"/>
    </reaction>
</comment>
<dbReference type="EC" id="4.1.2.50" evidence="3"/>
<reference evidence="7 8" key="1">
    <citation type="submission" date="2016-06" db="EMBL/GenBank/DDBJ databases">
        <authorList>
            <person name="Kjaerup R.B."/>
            <person name="Dalgaard T.S."/>
            <person name="Juul-Madsen H.R."/>
        </authorList>
    </citation>
    <scope>NUCLEOTIDE SEQUENCE [LARGE SCALE GENOMIC DNA]</scope>
    <source>
        <strain evidence="7 8">DSM 16361</strain>
    </source>
</reference>
<evidence type="ECO:0000256" key="3">
    <source>
        <dbReference type="ARBA" id="ARBA00012982"/>
    </source>
</evidence>
<protein>
    <recommendedName>
        <fullName evidence="4">6-carboxy-5,6,7,8-tetrahydropterin synthase</fullName>
        <ecNumber evidence="3">4.1.2.50</ecNumber>
    </recommendedName>
    <alternativeName>
        <fullName evidence="5">Queuosine biosynthesis protein QueD</fullName>
    </alternativeName>
</protein>
<organism evidence="7 8">
    <name type="scientific">Thiomonas delicata</name>
    <name type="common">Thiomonas cuprina</name>
    <dbReference type="NCBI Taxonomy" id="364030"/>
    <lineage>
        <taxon>Bacteria</taxon>
        <taxon>Pseudomonadati</taxon>
        <taxon>Pseudomonadota</taxon>
        <taxon>Betaproteobacteria</taxon>
        <taxon>Burkholderiales</taxon>
        <taxon>Thiomonas</taxon>
    </lineage>
</organism>
<keyword evidence="8" id="KW-1185">Reference proteome</keyword>
<dbReference type="InterPro" id="IPR007115">
    <property type="entry name" value="6-PTP_synth/QueD"/>
</dbReference>
<dbReference type="EMBL" id="FLMQ01000045">
    <property type="protein sequence ID" value="SBP87023.1"/>
    <property type="molecule type" value="Genomic_DNA"/>
</dbReference>
<evidence type="ECO:0000256" key="2">
    <source>
        <dbReference type="ARBA" id="ARBA00008900"/>
    </source>
</evidence>
<dbReference type="GO" id="GO:0070497">
    <property type="term" value="F:6-carboxytetrahydropterin synthase activity"/>
    <property type="evidence" value="ECO:0007669"/>
    <property type="project" value="UniProtKB-EC"/>
</dbReference>
<dbReference type="Gene3D" id="3.30.479.10">
    <property type="entry name" value="6-pyruvoyl tetrahydropterin synthase/QueD"/>
    <property type="match status" value="1"/>
</dbReference>